<proteinExistence type="predicted"/>
<dbReference type="AlphaFoldDB" id="A0A6J7DN04"/>
<evidence type="ECO:0000256" key="1">
    <source>
        <dbReference type="SAM" id="Phobius"/>
    </source>
</evidence>
<keyword evidence="1" id="KW-0472">Membrane</keyword>
<keyword evidence="1" id="KW-1133">Transmembrane helix</keyword>
<gene>
    <name evidence="2" type="ORF">UFOPK3402_00681</name>
</gene>
<dbReference type="EMBL" id="CAFBLS010000065">
    <property type="protein sequence ID" value="CAB4870868.1"/>
    <property type="molecule type" value="Genomic_DNA"/>
</dbReference>
<sequence length="273" mass="28061">MSQVREPDGSDARMQAMLRVEGGMPTAVWDRLQAALDAEALNRAEHGATRADVVDIRSRRRAPVLFAGAAAAAVVLVAAGLLVNATQGTRADNPAVVADGGFAPAGATENLVLGADAPVGAAAPLKSESAVQSTGDGSLPVRRVVQTGLDYGSSSMKDNVQEVIDTIGASNAQLMSDVQPDPDPPGGVAGFTTTLVGLRSCINWLTGHDRGQALVVDRALYKGRPVGVVIVPTTDGASGGSMLEALEVWVVTLDCTHEHESILEHTMIGLGAP</sequence>
<organism evidence="2">
    <name type="scientific">freshwater metagenome</name>
    <dbReference type="NCBI Taxonomy" id="449393"/>
    <lineage>
        <taxon>unclassified sequences</taxon>
        <taxon>metagenomes</taxon>
        <taxon>ecological metagenomes</taxon>
    </lineage>
</organism>
<evidence type="ECO:0000313" key="2">
    <source>
        <dbReference type="EMBL" id="CAB4870868.1"/>
    </source>
</evidence>
<accession>A0A6J7DN04</accession>
<name>A0A6J7DN04_9ZZZZ</name>
<feature type="transmembrane region" description="Helical" evidence="1">
    <location>
        <begin position="64"/>
        <end position="83"/>
    </location>
</feature>
<protein>
    <submittedName>
        <fullName evidence="2">Unannotated protein</fullName>
    </submittedName>
</protein>
<reference evidence="2" key="1">
    <citation type="submission" date="2020-05" db="EMBL/GenBank/DDBJ databases">
        <authorList>
            <person name="Chiriac C."/>
            <person name="Salcher M."/>
            <person name="Ghai R."/>
            <person name="Kavagutti S V."/>
        </authorList>
    </citation>
    <scope>NUCLEOTIDE SEQUENCE</scope>
</reference>
<keyword evidence="1" id="KW-0812">Transmembrane</keyword>